<dbReference type="CDD" id="cd17546">
    <property type="entry name" value="REC_hyHK_CKI1_RcsC-like"/>
    <property type="match status" value="1"/>
</dbReference>
<evidence type="ECO:0000259" key="16">
    <source>
        <dbReference type="PROSITE" id="PS50011"/>
    </source>
</evidence>
<keyword evidence="15" id="KW-0175">Coiled coil</keyword>
<dbReference type="Pfam" id="PF02518">
    <property type="entry name" value="HATPase_c"/>
    <property type="match status" value="1"/>
</dbReference>
<dbReference type="SUPFAM" id="SSF56112">
    <property type="entry name" value="Protein kinase-like (PK-like)"/>
    <property type="match status" value="1"/>
</dbReference>
<dbReference type="SMART" id="SM00387">
    <property type="entry name" value="HATPase_c"/>
    <property type="match status" value="1"/>
</dbReference>
<protein>
    <recommendedName>
        <fullName evidence="3">histidine kinase</fullName>
        <ecNumber evidence="3">2.7.13.3</ecNumber>
    </recommendedName>
</protein>
<feature type="modified residue" description="Phosphohistidine" evidence="13">
    <location>
        <position position="2085"/>
    </location>
</feature>
<dbReference type="SMART" id="SM00388">
    <property type="entry name" value="HisKA"/>
    <property type="match status" value="1"/>
</dbReference>
<dbReference type="SMART" id="SM00220">
    <property type="entry name" value="S_TKc"/>
    <property type="match status" value="1"/>
</dbReference>
<keyword evidence="12" id="KW-0472">Membrane</keyword>
<dbReference type="InterPro" id="IPR003594">
    <property type="entry name" value="HATPase_dom"/>
</dbReference>
<dbReference type="PROSITE" id="PS50112">
    <property type="entry name" value="PAS"/>
    <property type="match status" value="1"/>
</dbReference>
<dbReference type="SMART" id="SM00073">
    <property type="entry name" value="HPT"/>
    <property type="match status" value="1"/>
</dbReference>
<evidence type="ECO:0000259" key="21">
    <source>
        <dbReference type="PROSITE" id="PS50894"/>
    </source>
</evidence>
<keyword evidence="7" id="KW-0547">Nucleotide-binding</keyword>
<evidence type="ECO:0000256" key="6">
    <source>
        <dbReference type="ARBA" id="ARBA00022692"/>
    </source>
</evidence>
<dbReference type="PROSITE" id="PS50011">
    <property type="entry name" value="PROTEIN_KINASE_DOM"/>
    <property type="match status" value="1"/>
</dbReference>
<dbReference type="PANTHER" id="PTHR43642">
    <property type="entry name" value="HYBRID SIGNAL TRANSDUCTION HISTIDINE KINASE G"/>
    <property type="match status" value="1"/>
</dbReference>
<dbReference type="Pfam" id="PF01627">
    <property type="entry name" value="Hpt"/>
    <property type="match status" value="1"/>
</dbReference>
<dbReference type="InterPro" id="IPR011009">
    <property type="entry name" value="Kinase-like_dom_sf"/>
</dbReference>
<feature type="domain" description="Protein kinase" evidence="16">
    <location>
        <begin position="7"/>
        <end position="266"/>
    </location>
</feature>
<dbReference type="Proteomes" id="UP000191418">
    <property type="component" value="Unassembled WGS sequence"/>
</dbReference>
<keyword evidence="6" id="KW-0812">Transmembrane</keyword>
<dbReference type="Pfam" id="PF13426">
    <property type="entry name" value="PAS_9"/>
    <property type="match status" value="1"/>
</dbReference>
<dbReference type="CDD" id="cd00130">
    <property type="entry name" value="PAS"/>
    <property type="match status" value="1"/>
</dbReference>
<dbReference type="InterPro" id="IPR011006">
    <property type="entry name" value="CheY-like_superfamily"/>
</dbReference>
<keyword evidence="23" id="KW-1185">Reference proteome</keyword>
<dbReference type="InterPro" id="IPR035965">
    <property type="entry name" value="PAS-like_dom_sf"/>
</dbReference>
<evidence type="ECO:0000256" key="11">
    <source>
        <dbReference type="ARBA" id="ARBA00023012"/>
    </source>
</evidence>
<dbReference type="Gene3D" id="3.40.50.300">
    <property type="entry name" value="P-loop containing nucleotide triphosphate hydrolases"/>
    <property type="match status" value="1"/>
</dbReference>
<comment type="subcellular location">
    <subcellularLocation>
        <location evidence="2">Membrane</location>
    </subcellularLocation>
</comment>
<dbReference type="SUPFAM" id="SSF52172">
    <property type="entry name" value="CheY-like"/>
    <property type="match status" value="1"/>
</dbReference>
<dbReference type="InterPro" id="IPR001789">
    <property type="entry name" value="Sig_transdc_resp-reg_receiver"/>
</dbReference>
<evidence type="ECO:0000256" key="4">
    <source>
        <dbReference type="ARBA" id="ARBA00022553"/>
    </source>
</evidence>
<dbReference type="Pfam" id="PF00069">
    <property type="entry name" value="Pkinase"/>
    <property type="match status" value="1"/>
</dbReference>
<dbReference type="SMART" id="SM00448">
    <property type="entry name" value="REC"/>
    <property type="match status" value="1"/>
</dbReference>
<dbReference type="InterPro" id="IPR003661">
    <property type="entry name" value="HisK_dim/P_dom"/>
</dbReference>
<dbReference type="InterPro" id="IPR005467">
    <property type="entry name" value="His_kinase_dom"/>
</dbReference>
<accession>A0A1V4T3D7</accession>
<dbReference type="SUPFAM" id="SSF47226">
    <property type="entry name" value="Histidine-containing phosphotransfer domain, HPT domain"/>
    <property type="match status" value="1"/>
</dbReference>
<evidence type="ECO:0000256" key="13">
    <source>
        <dbReference type="PROSITE-ProRule" id="PRU00110"/>
    </source>
</evidence>
<dbReference type="GO" id="GO:0016020">
    <property type="term" value="C:membrane"/>
    <property type="evidence" value="ECO:0007669"/>
    <property type="project" value="UniProtKB-SubCell"/>
</dbReference>
<evidence type="ECO:0000256" key="9">
    <source>
        <dbReference type="ARBA" id="ARBA00022840"/>
    </source>
</evidence>
<dbReference type="Gene3D" id="1.10.287.130">
    <property type="match status" value="1"/>
</dbReference>
<dbReference type="Gene3D" id="1.20.120.160">
    <property type="entry name" value="HPT domain"/>
    <property type="match status" value="1"/>
</dbReference>
<evidence type="ECO:0000256" key="14">
    <source>
        <dbReference type="PROSITE-ProRule" id="PRU00169"/>
    </source>
</evidence>
<evidence type="ECO:0000256" key="10">
    <source>
        <dbReference type="ARBA" id="ARBA00022989"/>
    </source>
</evidence>
<evidence type="ECO:0000256" key="1">
    <source>
        <dbReference type="ARBA" id="ARBA00000085"/>
    </source>
</evidence>
<dbReference type="SMART" id="SM00065">
    <property type="entry name" value="GAF"/>
    <property type="match status" value="1"/>
</dbReference>
<comment type="catalytic activity">
    <reaction evidence="1">
        <text>ATP + protein L-histidine = ADP + protein N-phospho-L-histidine.</text>
        <dbReference type="EC" id="2.7.13.3"/>
    </reaction>
</comment>
<dbReference type="InterPro" id="IPR036097">
    <property type="entry name" value="HisK_dim/P_sf"/>
</dbReference>
<dbReference type="Pfam" id="PF00512">
    <property type="entry name" value="HisKA"/>
    <property type="match status" value="1"/>
</dbReference>
<feature type="modified residue" description="4-aspartylphosphate" evidence="14">
    <location>
        <position position="1928"/>
    </location>
</feature>
<evidence type="ECO:0000313" key="23">
    <source>
        <dbReference type="Proteomes" id="UP000191418"/>
    </source>
</evidence>
<dbReference type="InterPro" id="IPR000700">
    <property type="entry name" value="PAS-assoc_C"/>
</dbReference>
<evidence type="ECO:0000259" key="19">
    <source>
        <dbReference type="PROSITE" id="PS50112"/>
    </source>
</evidence>
<organism evidence="22 23">
    <name type="scientific">Oceanospirillum multiglobuliferum</name>
    <dbReference type="NCBI Taxonomy" id="64969"/>
    <lineage>
        <taxon>Bacteria</taxon>
        <taxon>Pseudomonadati</taxon>
        <taxon>Pseudomonadota</taxon>
        <taxon>Gammaproteobacteria</taxon>
        <taxon>Oceanospirillales</taxon>
        <taxon>Oceanospirillaceae</taxon>
        <taxon>Oceanospirillum</taxon>
    </lineage>
</organism>
<evidence type="ECO:0000256" key="8">
    <source>
        <dbReference type="ARBA" id="ARBA00022777"/>
    </source>
</evidence>
<keyword evidence="11" id="KW-0902">Two-component regulatory system</keyword>
<dbReference type="Pfam" id="PF13191">
    <property type="entry name" value="AAA_16"/>
    <property type="match status" value="1"/>
</dbReference>
<dbReference type="SUPFAM" id="SSF55785">
    <property type="entry name" value="PYP-like sensor domain (PAS domain)"/>
    <property type="match status" value="1"/>
</dbReference>
<keyword evidence="8" id="KW-0418">Kinase</keyword>
<feature type="coiled-coil region" evidence="15">
    <location>
        <begin position="2047"/>
        <end position="2074"/>
    </location>
</feature>
<dbReference type="SUPFAM" id="SSF47384">
    <property type="entry name" value="Homodimeric domain of signal transducing histidine kinase"/>
    <property type="match status" value="1"/>
</dbReference>
<dbReference type="Gene3D" id="3.30.450.40">
    <property type="match status" value="1"/>
</dbReference>
<dbReference type="Gene3D" id="3.30.565.10">
    <property type="entry name" value="Histidine kinase-like ATPase, C-terminal domain"/>
    <property type="match status" value="1"/>
</dbReference>
<keyword evidence="9" id="KW-0067">ATP-binding</keyword>
<name>A0A1V4T3D7_9GAMM</name>
<comment type="caution">
    <text evidence="22">The sequence shown here is derived from an EMBL/GenBank/DDBJ whole genome shotgun (WGS) entry which is preliminary data.</text>
</comment>
<evidence type="ECO:0000259" key="20">
    <source>
        <dbReference type="PROSITE" id="PS50113"/>
    </source>
</evidence>
<evidence type="ECO:0000256" key="3">
    <source>
        <dbReference type="ARBA" id="ARBA00012438"/>
    </source>
</evidence>
<dbReference type="PRINTS" id="PR00344">
    <property type="entry name" value="BCTRLSENSOR"/>
</dbReference>
<dbReference type="FunFam" id="3.30.565.10:FF:000010">
    <property type="entry name" value="Sensor histidine kinase RcsC"/>
    <property type="match status" value="1"/>
</dbReference>
<gene>
    <name evidence="22" type="ORF">BTE48_10820</name>
</gene>
<evidence type="ECO:0000313" key="22">
    <source>
        <dbReference type="EMBL" id="OPX55112.1"/>
    </source>
</evidence>
<evidence type="ECO:0000259" key="18">
    <source>
        <dbReference type="PROSITE" id="PS50110"/>
    </source>
</evidence>
<feature type="domain" description="HPt" evidence="21">
    <location>
        <begin position="2046"/>
        <end position="2141"/>
    </location>
</feature>
<dbReference type="FunFam" id="1.10.287.130:FF:000004">
    <property type="entry name" value="Ethylene receptor 1"/>
    <property type="match status" value="1"/>
</dbReference>
<dbReference type="CDD" id="cd00082">
    <property type="entry name" value="HisKA"/>
    <property type="match status" value="1"/>
</dbReference>
<dbReference type="EC" id="2.7.13.3" evidence="3"/>
<dbReference type="PANTHER" id="PTHR43642:SF1">
    <property type="entry name" value="HYBRID SIGNAL TRANSDUCTION HISTIDINE KINASE G"/>
    <property type="match status" value="1"/>
</dbReference>
<dbReference type="InterPro" id="IPR003018">
    <property type="entry name" value="GAF"/>
</dbReference>
<dbReference type="Gene3D" id="1.10.510.10">
    <property type="entry name" value="Transferase(Phosphotransferase) domain 1"/>
    <property type="match status" value="1"/>
</dbReference>
<dbReference type="SMART" id="SM00091">
    <property type="entry name" value="PAS"/>
    <property type="match status" value="1"/>
</dbReference>
<dbReference type="PROSITE" id="PS50110">
    <property type="entry name" value="RESPONSE_REGULATORY"/>
    <property type="match status" value="1"/>
</dbReference>
<dbReference type="PROSITE" id="PS50894">
    <property type="entry name" value="HPT"/>
    <property type="match status" value="1"/>
</dbReference>
<dbReference type="SUPFAM" id="SSF55781">
    <property type="entry name" value="GAF domain-like"/>
    <property type="match status" value="1"/>
</dbReference>
<dbReference type="InterPro" id="IPR027417">
    <property type="entry name" value="P-loop_NTPase"/>
</dbReference>
<dbReference type="InterPro" id="IPR036641">
    <property type="entry name" value="HPT_dom_sf"/>
</dbReference>
<dbReference type="InterPro" id="IPR000719">
    <property type="entry name" value="Prot_kinase_dom"/>
</dbReference>
<dbReference type="InterPro" id="IPR008207">
    <property type="entry name" value="Sig_transdc_His_kin_Hpt_dom"/>
</dbReference>
<keyword evidence="10" id="KW-1133">Transmembrane helix</keyword>
<evidence type="ECO:0000256" key="5">
    <source>
        <dbReference type="ARBA" id="ARBA00022679"/>
    </source>
</evidence>
<feature type="domain" description="Histidine kinase" evidence="17">
    <location>
        <begin position="1632"/>
        <end position="1853"/>
    </location>
</feature>
<dbReference type="Pfam" id="PF00072">
    <property type="entry name" value="Response_reg"/>
    <property type="match status" value="1"/>
</dbReference>
<dbReference type="InterPro" id="IPR036890">
    <property type="entry name" value="HATPase_C_sf"/>
</dbReference>
<dbReference type="NCBIfam" id="TIGR00229">
    <property type="entry name" value="sensory_box"/>
    <property type="match status" value="1"/>
</dbReference>
<evidence type="ECO:0000259" key="17">
    <source>
        <dbReference type="PROSITE" id="PS50109"/>
    </source>
</evidence>
<feature type="domain" description="PAS" evidence="19">
    <location>
        <begin position="1495"/>
        <end position="1533"/>
    </location>
</feature>
<reference evidence="22 23" key="1">
    <citation type="submission" date="2017-01" db="EMBL/GenBank/DDBJ databases">
        <title>Genome Sequencing of a Marine Spirillum, Oceanospirillum multiglobuliferum ATCC 33336, from Japan.</title>
        <authorList>
            <person name="Carney J.G."/>
            <person name="Trachtenberg A.M."/>
            <person name="Rheaume B.A."/>
            <person name="Linnane J.D."/>
            <person name="Pitts N.L."/>
            <person name="Mykles D.L."/>
            <person name="Maclea K.S."/>
        </authorList>
    </citation>
    <scope>NUCLEOTIDE SEQUENCE [LARGE SCALE GENOMIC DNA]</scope>
    <source>
        <strain evidence="22 23">ATCC 33336</strain>
    </source>
</reference>
<evidence type="ECO:0000256" key="12">
    <source>
        <dbReference type="ARBA" id="ARBA00023136"/>
    </source>
</evidence>
<dbReference type="InterPro" id="IPR041664">
    <property type="entry name" value="AAA_16"/>
</dbReference>
<dbReference type="Gene3D" id="3.30.450.20">
    <property type="entry name" value="PAS domain"/>
    <property type="match status" value="1"/>
</dbReference>
<dbReference type="SUPFAM" id="SSF55874">
    <property type="entry name" value="ATPase domain of HSP90 chaperone/DNA topoisomerase II/histidine kinase"/>
    <property type="match status" value="1"/>
</dbReference>
<dbReference type="InterPro" id="IPR000014">
    <property type="entry name" value="PAS"/>
</dbReference>
<dbReference type="InterPro" id="IPR001610">
    <property type="entry name" value="PAC"/>
</dbReference>
<evidence type="ECO:0000256" key="7">
    <source>
        <dbReference type="ARBA" id="ARBA00022741"/>
    </source>
</evidence>
<keyword evidence="4 14" id="KW-0597">Phosphoprotein</keyword>
<dbReference type="PROSITE" id="PS50109">
    <property type="entry name" value="HIS_KIN"/>
    <property type="match status" value="1"/>
</dbReference>
<evidence type="ECO:0000256" key="15">
    <source>
        <dbReference type="SAM" id="Coils"/>
    </source>
</evidence>
<proteinExistence type="predicted"/>
<dbReference type="PROSITE" id="PS50113">
    <property type="entry name" value="PAC"/>
    <property type="match status" value="1"/>
</dbReference>
<evidence type="ECO:0000256" key="2">
    <source>
        <dbReference type="ARBA" id="ARBA00004370"/>
    </source>
</evidence>
<feature type="domain" description="Response regulatory" evidence="18">
    <location>
        <begin position="1879"/>
        <end position="1997"/>
    </location>
</feature>
<dbReference type="SUPFAM" id="SSF52540">
    <property type="entry name" value="P-loop containing nucleoside triphosphate hydrolases"/>
    <property type="match status" value="1"/>
</dbReference>
<dbReference type="InterPro" id="IPR004358">
    <property type="entry name" value="Sig_transdc_His_kin-like_C"/>
</dbReference>
<dbReference type="Pfam" id="PF01590">
    <property type="entry name" value="GAF"/>
    <property type="match status" value="1"/>
</dbReference>
<sequence length="2152" mass="243002">MVGIQGLTPLKRLHNGERYLVTRAELDGVGSVIIKQPVDSTLSTEAQRLLQHEYEILKSLDIAGIPRPIALQQTDEGLISLFQDDQSTSLNQLLKAQAISWQQGLAIAEQLSHLLGLLHQKRVIHKQITPSNILLNTETNKVVLIDFTQATLLESEQPRWHPPQFKLAELAYIAPEQTGRINRNVDYRTDFYTLGATLYELFTSQPPFCLQDPLALIHAHIAKLPRPLNQINPAIPEVVSNVVLKLLAKDASQRYQSSYGLSHDLKRCLVQLQQQSNIKTFTLAEADIAERFVLPQKLYGRQDTIQTLIQRYDQVAQGQQQILLISGYAGVGKSSLVHEVRQYITEKKGLFISGKFGQFDRNRPYAAIIQALQSLVRQLLTEPEANVKHCKTLILKALAGHAQVMTRLIPELELIIGRPPEAAKLSPAEEKNRFARLFQRLLGVFATHHRPLVLFLDDLQWADLSSLALIESFAQNKTGDDNSLAHLMLIGSYRDEEVRNNHPLRFTIDQLRQQSSTLCELQLQALNLAQVTQLLSDTLHTTENGCLDLATICLEKTQGNPFFLSQFLRTLQEDGLIYFNQDGWYWDLAAIQAQSLSADVIDLMISKIQRLKPATQQVLRLAACIGNIFSLRTLAIVNQQTPKESANDLWQALSEHLITPVNDNYRLIRQLDLQLLEQEDETTLIQYRFVHDRVQQAAYSLLSIHERQGLHLQIGELLQHHLSATERHQHIFEITNHLNQAQSGLQTPQQREALAELNLEAGERSRDSAAFGAAFDYFQNGLQMLNQGWQSRYALTLALTVNAAEAAYIQSEFTLMEQMIEQVKTNARSLLDQVRVYELQIQAQVSQNQFEAALQTSLQVLSLLGINLPEQPNKLKCWYSYLKTQWLIKPLSVQRSRKIADITDPYIKAALPIMASMFGVIKFSSSGLRPLVMAKQVELTLQYGLMPASAQAFAGYGGVLCGQYGRINQGYQLGLVALSVDQQQPSKLTHHKTLSLFNTYIRHWKEPLSATLAPLLQGYHAGLDCGDIEWAAYCLAAYIQYQLPLAHNLEEAQPRLDAFLKQISNTGQKQSEYYSRYALQTLDNLRGLNHNPLLLDGRYNQEAPMLALHIRNNHRTAVCIHHFYKALLSYLFGDYNRAERHNFACEKDLPSIGATYTSAWFQFIAAMTQLALLPNTSILQQPTRLHRVKGCLKQVQRWAQHCPKNHQHRVLLIQAESARVQKRYHKAMSLFEQAISAALDSEIVLEQALAYELTAQLYLDWQKPLIAESYLKIALQRYRNLGAHAKAEQLINQYQLRESKAEPLSLSEQHHHKTDQRHNNQSLDILSVIRASHAIADEIVLERLLSRLMTLALENAGGQRGILALQREGTLFIEAEADLHRSEHFITGLPIEGENQKLPVNIVHYVYRTKETVVLSNALEHEMFMHDSYIRLHQPKSLLCMPILYHGELTAVLYLENKESSDIFTRERLETLQILSAQAAISIENAKLYLSLQKSEQAFRSLFENAIEGIFRTNPEGVFLSVNPAFSQLLGYESAADFLAQVKMLSQGCFKYKPQQQQFMQSLVEQAQVRAFETTWLKADAQQVEVSLSARPVLDEQGQILYYEGSIADISERKNREKAEASSEAKSQFLATMSHEIRTPMNGILGMAQLLMRSSLNAEQQRQIKMLYQSGQSLLAILNDVLDFTKVETGQVELEQKPFSITEALHTVQGVIQPLTDEKALHFSVELPDNLPALILGDQRVLHQILLNLCANAVKFTHQGFISLRLFCQRHNDQTAYLRIEVEDSGIGIDKALHQRIFQQFSQADSSITRRYGGTGLGLAICKQLVELQGGQIGFSSDTGIGCLFWFELQYPIIDQAIASPERMLPILSQQSSKLPSLNILLVEDTEINQQVAAGLLESDGHQVNIAEDGYTALSLHHDNHYDLVLMDIHLPDMDGMETTRRMRQHHQTEKATVPIIALTAALTPKEVQQYQDAGINGILAKPLQFEQLQALLLSLAGHHPQSTAFTTAATDSLKIDALNSETEANQPQTALINHRLIQQHVSMLGAEKFTQLVQGFEQQFQQLQQNLDQAIQAQNWSQIIELAHRMSGSAANFGLENLSSCCKTIEQAEQNNTSVSELQALQLQVQQSYLQSVIELKPSEQIDERKKSPRL</sequence>
<dbReference type="CDD" id="cd16922">
    <property type="entry name" value="HATPase_EvgS-ArcB-TorS-like"/>
    <property type="match status" value="1"/>
</dbReference>
<feature type="domain" description="PAC" evidence="20">
    <location>
        <begin position="1570"/>
        <end position="1622"/>
    </location>
</feature>
<dbReference type="GO" id="GO:0000155">
    <property type="term" value="F:phosphorelay sensor kinase activity"/>
    <property type="evidence" value="ECO:0007669"/>
    <property type="project" value="InterPro"/>
</dbReference>
<dbReference type="STRING" id="64969.SAMN02745127_01332"/>
<dbReference type="InterPro" id="IPR053159">
    <property type="entry name" value="Hybrid_Histidine_Kinase"/>
</dbReference>
<dbReference type="EMBL" id="MTSM01000013">
    <property type="protein sequence ID" value="OPX55112.1"/>
    <property type="molecule type" value="Genomic_DNA"/>
</dbReference>
<dbReference type="SMART" id="SM00086">
    <property type="entry name" value="PAC"/>
    <property type="match status" value="1"/>
</dbReference>
<dbReference type="InterPro" id="IPR029016">
    <property type="entry name" value="GAF-like_dom_sf"/>
</dbReference>
<dbReference type="Gene3D" id="3.40.50.2300">
    <property type="match status" value="1"/>
</dbReference>
<dbReference type="GO" id="GO:0005524">
    <property type="term" value="F:ATP binding"/>
    <property type="evidence" value="ECO:0007669"/>
    <property type="project" value="UniProtKB-KW"/>
</dbReference>
<keyword evidence="5" id="KW-0808">Transferase</keyword>